<keyword evidence="1" id="KW-1133">Transmembrane helix</keyword>
<organism evidence="2 3">
    <name type="scientific">Mycolicibacterium agri</name>
    <name type="common">Mycobacterium agri</name>
    <dbReference type="NCBI Taxonomy" id="36811"/>
    <lineage>
        <taxon>Bacteria</taxon>
        <taxon>Bacillati</taxon>
        <taxon>Actinomycetota</taxon>
        <taxon>Actinomycetes</taxon>
        <taxon>Mycobacteriales</taxon>
        <taxon>Mycobacteriaceae</taxon>
        <taxon>Mycolicibacterium</taxon>
    </lineage>
</organism>
<dbReference type="AlphaFoldDB" id="A0A7I9W1R8"/>
<dbReference type="Proteomes" id="UP000465302">
    <property type="component" value="Unassembled WGS sequence"/>
</dbReference>
<evidence type="ECO:0000313" key="3">
    <source>
        <dbReference type="Proteomes" id="UP000465302"/>
    </source>
</evidence>
<gene>
    <name evidence="2" type="ORF">MAGR_30750</name>
</gene>
<dbReference type="EMBL" id="BLKS01000001">
    <property type="protein sequence ID" value="GFG51634.1"/>
    <property type="molecule type" value="Genomic_DNA"/>
</dbReference>
<dbReference type="PANTHER" id="PTHR36974:SF1">
    <property type="entry name" value="DOXX FAMILY MEMBRANE PROTEIN"/>
    <property type="match status" value="1"/>
</dbReference>
<feature type="transmembrane region" description="Helical" evidence="1">
    <location>
        <begin position="86"/>
        <end position="110"/>
    </location>
</feature>
<name>A0A7I9W1R8_MYCAG</name>
<protein>
    <submittedName>
        <fullName evidence="2">Membrane protein</fullName>
    </submittedName>
</protein>
<evidence type="ECO:0000313" key="2">
    <source>
        <dbReference type="EMBL" id="GFG51634.1"/>
    </source>
</evidence>
<proteinExistence type="predicted"/>
<reference evidence="2 3" key="1">
    <citation type="journal article" date="2019" name="Emerg. Microbes Infect.">
        <title>Comprehensive subspecies identification of 175 nontuberculous mycobacteria species based on 7547 genomic profiles.</title>
        <authorList>
            <person name="Matsumoto Y."/>
            <person name="Kinjo T."/>
            <person name="Motooka D."/>
            <person name="Nabeya D."/>
            <person name="Jung N."/>
            <person name="Uechi K."/>
            <person name="Horii T."/>
            <person name="Iida T."/>
            <person name="Fujita J."/>
            <person name="Nakamura S."/>
        </authorList>
    </citation>
    <scope>NUCLEOTIDE SEQUENCE [LARGE SCALE GENOMIC DNA]</scope>
    <source>
        <strain evidence="2 3">JCM 6377</strain>
    </source>
</reference>
<accession>A0A7I9W1R8</accession>
<keyword evidence="1" id="KW-0812">Transmembrane</keyword>
<keyword evidence="1" id="KW-0472">Membrane</keyword>
<dbReference type="PANTHER" id="PTHR36974">
    <property type="entry name" value="MEMBRANE PROTEIN-RELATED"/>
    <property type="match status" value="1"/>
</dbReference>
<evidence type="ECO:0000256" key="1">
    <source>
        <dbReference type="SAM" id="Phobius"/>
    </source>
</evidence>
<comment type="caution">
    <text evidence="2">The sequence shown here is derived from an EMBL/GenBank/DDBJ whole genome shotgun (WGS) entry which is preliminary data.</text>
</comment>
<sequence length="141" mass="15506">MGLPHQHNVIMTCPPPELQQIATRAPAYRLAAMLLGVGTLHFVTPRPFDAIVPAELPGSPRFYTYASGVAELSTAGLLLSPRTRKVGALAAIAVFLGVYPANINMVRLWWKKPWPMRLAAIARFPLQFPMIAQAVKVYRTS</sequence>